<evidence type="ECO:0000313" key="9">
    <source>
        <dbReference type="EMBL" id="PLT71296.1"/>
    </source>
</evidence>
<organism evidence="10 11">
    <name type="scientific">Mediterraneibacter gnavus</name>
    <name type="common">Ruminococcus gnavus</name>
    <dbReference type="NCBI Taxonomy" id="33038"/>
    <lineage>
        <taxon>Bacteria</taxon>
        <taxon>Bacillati</taxon>
        <taxon>Bacillota</taxon>
        <taxon>Clostridia</taxon>
        <taxon>Lachnospirales</taxon>
        <taxon>Lachnospiraceae</taxon>
        <taxon>Mediterraneibacter</taxon>
    </lineage>
</organism>
<dbReference type="EMBL" id="NIHT01000037">
    <property type="protein sequence ID" value="PLT71296.1"/>
    <property type="molecule type" value="Genomic_DNA"/>
</dbReference>
<evidence type="ECO:0000259" key="8">
    <source>
        <dbReference type="Pfam" id="PF12704"/>
    </source>
</evidence>
<keyword evidence="3 6" id="KW-0812">Transmembrane</keyword>
<dbReference type="EMBL" id="NIHS01000016">
    <property type="protein sequence ID" value="PLT72013.1"/>
    <property type="molecule type" value="Genomic_DNA"/>
</dbReference>
<evidence type="ECO:0000313" key="11">
    <source>
        <dbReference type="Proteomes" id="UP000234891"/>
    </source>
</evidence>
<dbReference type="Pfam" id="PF02687">
    <property type="entry name" value="FtsX"/>
    <property type="match status" value="1"/>
</dbReference>
<dbReference type="Pfam" id="PF12704">
    <property type="entry name" value="MacB_PCD"/>
    <property type="match status" value="1"/>
</dbReference>
<comment type="caution">
    <text evidence="10">The sequence shown here is derived from an EMBL/GenBank/DDBJ whole genome shotgun (WGS) entry which is preliminary data.</text>
</comment>
<gene>
    <name evidence="9" type="ORF">CDL23_15160</name>
    <name evidence="10" type="ORF">CDL26_10000</name>
</gene>
<feature type="domain" description="ABC3 transporter permease C-terminal" evidence="7">
    <location>
        <begin position="305"/>
        <end position="441"/>
    </location>
</feature>
<evidence type="ECO:0000256" key="6">
    <source>
        <dbReference type="SAM" id="Phobius"/>
    </source>
</evidence>
<proteinExistence type="predicted"/>
<accession>A0A2N5PA41</accession>
<evidence type="ECO:0000256" key="5">
    <source>
        <dbReference type="ARBA" id="ARBA00023136"/>
    </source>
</evidence>
<evidence type="ECO:0000256" key="1">
    <source>
        <dbReference type="ARBA" id="ARBA00004651"/>
    </source>
</evidence>
<dbReference type="GO" id="GO:0022857">
    <property type="term" value="F:transmembrane transporter activity"/>
    <property type="evidence" value="ECO:0007669"/>
    <property type="project" value="TreeGrafter"/>
</dbReference>
<evidence type="ECO:0000259" key="7">
    <source>
        <dbReference type="Pfam" id="PF02687"/>
    </source>
</evidence>
<feature type="transmembrane region" description="Helical" evidence="6">
    <location>
        <begin position="346"/>
        <end position="367"/>
    </location>
</feature>
<dbReference type="AlphaFoldDB" id="A0A2N5PA41"/>
<evidence type="ECO:0000313" key="12">
    <source>
        <dbReference type="Proteomes" id="UP000235093"/>
    </source>
</evidence>
<dbReference type="PANTHER" id="PTHR30572">
    <property type="entry name" value="MEMBRANE COMPONENT OF TRANSPORTER-RELATED"/>
    <property type="match status" value="1"/>
</dbReference>
<feature type="transmembrane region" description="Helical" evidence="6">
    <location>
        <begin position="20"/>
        <end position="38"/>
    </location>
</feature>
<evidence type="ECO:0000256" key="3">
    <source>
        <dbReference type="ARBA" id="ARBA00022692"/>
    </source>
</evidence>
<dbReference type="PANTHER" id="PTHR30572:SF9">
    <property type="entry name" value="ABC TRANSPORTER PERMEASE PROTEIN"/>
    <property type="match status" value="1"/>
</dbReference>
<feature type="transmembrane region" description="Helical" evidence="6">
    <location>
        <begin position="302"/>
        <end position="325"/>
    </location>
</feature>
<dbReference type="RefSeq" id="WP_101870841.1">
    <property type="nucleotide sequence ID" value="NZ_NIHS01000016.1"/>
</dbReference>
<reference evidence="11 12" key="1">
    <citation type="journal article" date="2017" name="Genome Med.">
        <title>A novel Ruminococcus gnavus clade enriched in inflammatory bowel disease patients.</title>
        <authorList>
            <person name="Hall A.B."/>
            <person name="Yassour M."/>
            <person name="Sauk J."/>
            <person name="Garner A."/>
            <person name="Jiang X."/>
            <person name="Arthur T."/>
            <person name="Lagoudas G.K."/>
            <person name="Vatanen T."/>
            <person name="Fornelos N."/>
            <person name="Wilson R."/>
            <person name="Bertha M."/>
            <person name="Cohen M."/>
            <person name="Garber J."/>
            <person name="Khalili H."/>
            <person name="Gevers D."/>
            <person name="Ananthakrishnan A.N."/>
            <person name="Kugathasan S."/>
            <person name="Lander E.S."/>
            <person name="Blainey P."/>
            <person name="Vlamakis H."/>
            <person name="Xavier R.J."/>
            <person name="Huttenhower C."/>
        </authorList>
    </citation>
    <scope>NUCLEOTIDE SEQUENCE [LARGE SCALE GENOMIC DNA]</scope>
    <source>
        <strain evidence="10 11">RJX1124</strain>
        <strain evidence="9 12">RJX1125</strain>
    </source>
</reference>
<name>A0A2N5PA41_MEDGN</name>
<keyword evidence="5 6" id="KW-0472">Membrane</keyword>
<evidence type="ECO:0000256" key="4">
    <source>
        <dbReference type="ARBA" id="ARBA00022989"/>
    </source>
</evidence>
<dbReference type="InterPro" id="IPR003838">
    <property type="entry name" value="ABC3_permease_C"/>
</dbReference>
<protein>
    <submittedName>
        <fullName evidence="10">Uncharacterized protein</fullName>
    </submittedName>
</protein>
<keyword evidence="4 6" id="KW-1133">Transmembrane helix</keyword>
<evidence type="ECO:0000313" key="10">
    <source>
        <dbReference type="EMBL" id="PLT72013.1"/>
    </source>
</evidence>
<dbReference type="Proteomes" id="UP000234891">
    <property type="component" value="Unassembled WGS sequence"/>
</dbReference>
<feature type="domain" description="MacB-like periplasmic core" evidence="8">
    <location>
        <begin position="20"/>
        <end position="269"/>
    </location>
</feature>
<dbReference type="InterPro" id="IPR025857">
    <property type="entry name" value="MacB_PCD"/>
</dbReference>
<evidence type="ECO:0000256" key="2">
    <source>
        <dbReference type="ARBA" id="ARBA00022475"/>
    </source>
</evidence>
<sequence length="450" mass="51095">MDTLKRAFKYVIRKRGKTLILFMLFLTIGILVLSGISIKRAGDISQDSLRKTMGGEFTVDVNYSDENPYYKEEKIEDGRIIYSSKQMTVDMVEKVMKISGMRSCEASVDTLCQVDDMDFFSGNIPIEEEFQNMTTIVGTYSTETNDYFQSGKVKLIEGKNINSDNGNPEIIISKDLAELNHLKIGDQLAVTNTKGNKIEITVVGIFQQKEVESIEEKVTSYEKIQNKIFTNIQTIMAIEESPYITGFTTIHAQIEDPAKMNQIVEEIKKIDEFEWDKKAFAININNETFERAEMSLKKVENFINTFLLVVVIVSIIILSLILNMWNRSRVHETGVYLALGVGKVQIIGQYILEVFIVAMFAFIVAYFPGKAVSNQLSDYLMKQPETEQGVAMRETSTEMDMEKGELYVKISIEEIVIVYVIGMAIIIIATTISTFSIMHLKPRELLTKMS</sequence>
<dbReference type="InterPro" id="IPR050250">
    <property type="entry name" value="Macrolide_Exporter_MacB"/>
</dbReference>
<feature type="transmembrane region" description="Helical" evidence="6">
    <location>
        <begin position="416"/>
        <end position="440"/>
    </location>
</feature>
<dbReference type="GO" id="GO:0005886">
    <property type="term" value="C:plasma membrane"/>
    <property type="evidence" value="ECO:0007669"/>
    <property type="project" value="UniProtKB-SubCell"/>
</dbReference>
<keyword evidence="2" id="KW-1003">Cell membrane</keyword>
<comment type="subcellular location">
    <subcellularLocation>
        <location evidence="1">Cell membrane</location>
        <topology evidence="1">Multi-pass membrane protein</topology>
    </subcellularLocation>
</comment>
<dbReference type="Proteomes" id="UP000235093">
    <property type="component" value="Unassembled WGS sequence"/>
</dbReference>